<dbReference type="EMBL" id="SSHJ02000006">
    <property type="protein sequence ID" value="MFN0255988.1"/>
    <property type="molecule type" value="Genomic_DNA"/>
</dbReference>
<feature type="chain" id="PRO_5047464647" evidence="2">
    <location>
        <begin position="22"/>
        <end position="306"/>
    </location>
</feature>
<dbReference type="PANTHER" id="PTHR30570:SF1">
    <property type="entry name" value="PHOSPHATE-BINDING PROTEIN PSTS"/>
    <property type="match status" value="1"/>
</dbReference>
<accession>A0ABW9J619</accession>
<protein>
    <submittedName>
        <fullName evidence="4">PstS family phosphate ABC transporter substrate-binding protein</fullName>
    </submittedName>
</protein>
<feature type="domain" description="PBP" evidence="3">
    <location>
        <begin position="30"/>
        <end position="278"/>
    </location>
</feature>
<dbReference type="PROSITE" id="PS51257">
    <property type="entry name" value="PROKAR_LIPOPROTEIN"/>
    <property type="match status" value="1"/>
</dbReference>
<evidence type="ECO:0000313" key="4">
    <source>
        <dbReference type="EMBL" id="MFN0255988.1"/>
    </source>
</evidence>
<keyword evidence="1 2" id="KW-0732">Signal</keyword>
<keyword evidence="5" id="KW-1185">Reference proteome</keyword>
<dbReference type="Proteomes" id="UP001517247">
    <property type="component" value="Unassembled WGS sequence"/>
</dbReference>
<dbReference type="SUPFAM" id="SSF53850">
    <property type="entry name" value="Periplasmic binding protein-like II"/>
    <property type="match status" value="1"/>
</dbReference>
<dbReference type="InterPro" id="IPR050811">
    <property type="entry name" value="Phosphate_ABC_transporter"/>
</dbReference>
<reference evidence="4 5" key="1">
    <citation type="submission" date="2024-12" db="EMBL/GenBank/DDBJ databases">
        <authorList>
            <person name="Hu S."/>
        </authorList>
    </citation>
    <scope>NUCLEOTIDE SEQUENCE [LARGE SCALE GENOMIC DNA]</scope>
    <source>
        <strain evidence="4 5">THG-T11</strain>
    </source>
</reference>
<evidence type="ECO:0000259" key="3">
    <source>
        <dbReference type="Pfam" id="PF12849"/>
    </source>
</evidence>
<organism evidence="4 5">
    <name type="scientific">Pedobacter ureilyticus</name>
    <dbReference type="NCBI Taxonomy" id="1393051"/>
    <lineage>
        <taxon>Bacteria</taxon>
        <taxon>Pseudomonadati</taxon>
        <taxon>Bacteroidota</taxon>
        <taxon>Sphingobacteriia</taxon>
        <taxon>Sphingobacteriales</taxon>
        <taxon>Sphingobacteriaceae</taxon>
        <taxon>Pedobacter</taxon>
    </lineage>
</organism>
<dbReference type="Gene3D" id="3.40.190.10">
    <property type="entry name" value="Periplasmic binding protein-like II"/>
    <property type="match status" value="2"/>
</dbReference>
<dbReference type="PANTHER" id="PTHR30570">
    <property type="entry name" value="PERIPLASMIC PHOSPHATE BINDING COMPONENT OF PHOSPHATE ABC TRANSPORTER"/>
    <property type="match status" value="1"/>
</dbReference>
<evidence type="ECO:0000313" key="5">
    <source>
        <dbReference type="Proteomes" id="UP001517247"/>
    </source>
</evidence>
<evidence type="ECO:0000256" key="2">
    <source>
        <dbReference type="SAM" id="SignalP"/>
    </source>
</evidence>
<comment type="caution">
    <text evidence="4">The sequence shown here is derived from an EMBL/GenBank/DDBJ whole genome shotgun (WGS) entry which is preliminary data.</text>
</comment>
<feature type="signal peptide" evidence="2">
    <location>
        <begin position="1"/>
        <end position="21"/>
    </location>
</feature>
<dbReference type="Pfam" id="PF12849">
    <property type="entry name" value="PBP_like_2"/>
    <property type="match status" value="1"/>
</dbReference>
<gene>
    <name evidence="4" type="ORF">E6A44_010420</name>
</gene>
<dbReference type="InterPro" id="IPR024370">
    <property type="entry name" value="PBP_domain"/>
</dbReference>
<dbReference type="RefSeq" id="WP_138723094.1">
    <property type="nucleotide sequence ID" value="NZ_SSHJ02000006.1"/>
</dbReference>
<sequence>MRNVSSLMLALLLVVSILSCNRNTNQDTVGEKRTSGSTTILLDETYARILDGQIQVFKSDYPDATVNVVVGNENEILPKFRKGEVKMLVMSRMLKPEEEYFYKQRKSPIYVDRFAIDGLALIANKADADSTITVEEAYDIMRGTAKSGKKLVFDNAYSSTIRYFIDSAGIKELPKSGVYTLKTTNDVIKYVAENKGYIGVIGVNWLLKNVKNPSPFLSDVKTLAVRNLASKKAGDAYYKPTQENLINGKYPFLRNVYIINAEGTSGLGTGFATWLSSPRGQLLVLKSGLGPHEIAPREINLKTNTK</sequence>
<name>A0ABW9J619_9SPHI</name>
<proteinExistence type="predicted"/>
<evidence type="ECO:0000256" key="1">
    <source>
        <dbReference type="ARBA" id="ARBA00022729"/>
    </source>
</evidence>